<evidence type="ECO:0000313" key="7">
    <source>
        <dbReference type="EMBL" id="SPD73867.1"/>
    </source>
</evidence>
<evidence type="ECO:0000256" key="5">
    <source>
        <dbReference type="ARBA" id="ARBA00023136"/>
    </source>
</evidence>
<keyword evidence="2" id="KW-1003">Cell membrane</keyword>
<feature type="transmembrane region" description="Helical" evidence="6">
    <location>
        <begin position="49"/>
        <end position="72"/>
    </location>
</feature>
<protein>
    <submittedName>
        <fullName evidence="7">Predicted ABC transporter, permease protein</fullName>
    </submittedName>
</protein>
<evidence type="ECO:0000256" key="2">
    <source>
        <dbReference type="ARBA" id="ARBA00022475"/>
    </source>
</evidence>
<dbReference type="GO" id="GO:0140359">
    <property type="term" value="F:ABC-type transporter activity"/>
    <property type="evidence" value="ECO:0007669"/>
    <property type="project" value="InterPro"/>
</dbReference>
<accession>A0A445MWJ2</accession>
<name>A0A445MWJ2_9BACT</name>
<dbReference type="Pfam" id="PF12679">
    <property type="entry name" value="ABC2_membrane_2"/>
    <property type="match status" value="1"/>
</dbReference>
<dbReference type="PANTHER" id="PTHR30294:SF29">
    <property type="entry name" value="MULTIDRUG ABC TRANSPORTER PERMEASE YBHS-RELATED"/>
    <property type="match status" value="1"/>
</dbReference>
<comment type="subcellular location">
    <subcellularLocation>
        <location evidence="1">Cell membrane</location>
        <topology evidence="1">Multi-pass membrane protein</topology>
    </subcellularLocation>
</comment>
<dbReference type="EMBL" id="OJIN01000117">
    <property type="protein sequence ID" value="SPD73867.1"/>
    <property type="molecule type" value="Genomic_DNA"/>
</dbReference>
<feature type="transmembrane region" description="Helical" evidence="6">
    <location>
        <begin position="159"/>
        <end position="182"/>
    </location>
</feature>
<feature type="transmembrane region" description="Helical" evidence="6">
    <location>
        <begin position="212"/>
        <end position="230"/>
    </location>
</feature>
<sequence>MRQIKNIFRKEFRTYFVSPIAYIVISIFLLVTGWFFFMTFFLYNQADLRNFFALLPITFSFVVPAVTMRLFSEELNIGSYEILLTLPVTSRDVILGKFFASVALIAAMLLPTLAYPITISFLGELDWGPVAGGYIGAILLGAAFSSVGLFASSLTRNQIVAFIIGMAICFALTLVDKMLFFMPQSLLGFFEYLGADFHFQNISKGIIDSRDILYFVSVSFFGLYGAHLVMEGKN</sequence>
<keyword evidence="4 6" id="KW-1133">Transmembrane helix</keyword>
<evidence type="ECO:0000256" key="3">
    <source>
        <dbReference type="ARBA" id="ARBA00022692"/>
    </source>
</evidence>
<proteinExistence type="predicted"/>
<feature type="transmembrane region" description="Helical" evidence="6">
    <location>
        <begin position="20"/>
        <end position="43"/>
    </location>
</feature>
<dbReference type="GO" id="GO:0005886">
    <property type="term" value="C:plasma membrane"/>
    <property type="evidence" value="ECO:0007669"/>
    <property type="project" value="UniProtKB-SubCell"/>
</dbReference>
<feature type="transmembrane region" description="Helical" evidence="6">
    <location>
        <begin position="134"/>
        <end position="152"/>
    </location>
</feature>
<dbReference type="InterPro" id="IPR051449">
    <property type="entry name" value="ABC-2_transporter_component"/>
</dbReference>
<evidence type="ECO:0000256" key="6">
    <source>
        <dbReference type="SAM" id="Phobius"/>
    </source>
</evidence>
<keyword evidence="3 6" id="KW-0812">Transmembrane</keyword>
<dbReference type="PANTHER" id="PTHR30294">
    <property type="entry name" value="MEMBRANE COMPONENT OF ABC TRANSPORTER YHHJ-RELATED"/>
    <property type="match status" value="1"/>
</dbReference>
<gene>
    <name evidence="7" type="ORF">PITCH_A2030011</name>
</gene>
<keyword evidence="5 6" id="KW-0472">Membrane</keyword>
<evidence type="ECO:0000256" key="1">
    <source>
        <dbReference type="ARBA" id="ARBA00004651"/>
    </source>
</evidence>
<feature type="transmembrane region" description="Helical" evidence="6">
    <location>
        <begin position="93"/>
        <end position="114"/>
    </location>
</feature>
<organism evidence="7">
    <name type="scientific">uncultured Desulfobacterium sp</name>
    <dbReference type="NCBI Taxonomy" id="201089"/>
    <lineage>
        <taxon>Bacteria</taxon>
        <taxon>Pseudomonadati</taxon>
        <taxon>Thermodesulfobacteriota</taxon>
        <taxon>Desulfobacteria</taxon>
        <taxon>Desulfobacterales</taxon>
        <taxon>Desulfobacteriaceae</taxon>
        <taxon>Desulfobacterium</taxon>
        <taxon>environmental samples</taxon>
    </lineage>
</organism>
<evidence type="ECO:0000256" key="4">
    <source>
        <dbReference type="ARBA" id="ARBA00022989"/>
    </source>
</evidence>
<dbReference type="AlphaFoldDB" id="A0A445MWJ2"/>
<reference evidence="7" key="1">
    <citation type="submission" date="2018-01" db="EMBL/GenBank/DDBJ databases">
        <authorList>
            <person name="Regsiter A."/>
            <person name="William W."/>
        </authorList>
    </citation>
    <scope>NUCLEOTIDE SEQUENCE</scope>
    <source>
        <strain evidence="7">TRIP AH-1</strain>
    </source>
</reference>